<dbReference type="GO" id="GO:0005737">
    <property type="term" value="C:cytoplasm"/>
    <property type="evidence" value="ECO:0007669"/>
    <property type="project" value="TreeGrafter"/>
</dbReference>
<comment type="cofactor">
    <cofactor evidence="1">
        <name>heme</name>
        <dbReference type="ChEBI" id="CHEBI:30413"/>
    </cofactor>
</comment>
<dbReference type="OrthoDB" id="1055148at2759"/>
<dbReference type="PANTHER" id="PTHR24300:SF291">
    <property type="entry name" value="CYTOCHROME P450 2W1"/>
    <property type="match status" value="1"/>
</dbReference>
<evidence type="ECO:0000256" key="1">
    <source>
        <dbReference type="ARBA" id="ARBA00001971"/>
    </source>
</evidence>
<dbReference type="InterPro" id="IPR050182">
    <property type="entry name" value="Cytochrome_P450_fam2"/>
</dbReference>
<gene>
    <name evidence="5" type="primary">Cyp2w1_0</name>
    <name evidence="5" type="ORF">RHYJUB_R03128</name>
</gene>
<proteinExistence type="inferred from homology"/>
<feature type="non-terminal residue" evidence="5">
    <location>
        <position position="1"/>
    </location>
</feature>
<dbReference type="PANTHER" id="PTHR24300">
    <property type="entry name" value="CYTOCHROME P450 508A4-RELATED"/>
    <property type="match status" value="1"/>
</dbReference>
<dbReference type="GO" id="GO:0020037">
    <property type="term" value="F:heme binding"/>
    <property type="evidence" value="ECO:0007669"/>
    <property type="project" value="InterPro"/>
</dbReference>
<evidence type="ECO:0000313" key="5">
    <source>
        <dbReference type="EMBL" id="NWW86827.1"/>
    </source>
</evidence>
<protein>
    <submittedName>
        <fullName evidence="5">CP2W1 protein</fullName>
    </submittedName>
</protein>
<dbReference type="InterPro" id="IPR002401">
    <property type="entry name" value="Cyt_P450_E_grp-I"/>
</dbReference>
<dbReference type="Pfam" id="PF00067">
    <property type="entry name" value="p450"/>
    <property type="match status" value="1"/>
</dbReference>
<name>A0A7K6RMM9_9AVES</name>
<organism evidence="5 6">
    <name type="scientific">Rhynochetos jubatus</name>
    <name type="common">kagu</name>
    <dbReference type="NCBI Taxonomy" id="54386"/>
    <lineage>
        <taxon>Eukaryota</taxon>
        <taxon>Metazoa</taxon>
        <taxon>Chordata</taxon>
        <taxon>Craniata</taxon>
        <taxon>Vertebrata</taxon>
        <taxon>Euteleostomi</taxon>
        <taxon>Archelosauria</taxon>
        <taxon>Archosauria</taxon>
        <taxon>Dinosauria</taxon>
        <taxon>Saurischia</taxon>
        <taxon>Theropoda</taxon>
        <taxon>Coelurosauria</taxon>
        <taxon>Aves</taxon>
        <taxon>Neognathae</taxon>
        <taxon>Neoaves</taxon>
        <taxon>Phaethontimorphae</taxon>
        <taxon>Eurypygiformes</taxon>
        <taxon>Rhynochetidae</taxon>
        <taxon>Rhynochetos</taxon>
    </lineage>
</organism>
<dbReference type="GO" id="GO:0005506">
    <property type="term" value="F:iron ion binding"/>
    <property type="evidence" value="ECO:0007669"/>
    <property type="project" value="InterPro"/>
</dbReference>
<sequence length="131" mass="15043">ISEEYGPVCTILLGIQKVVVLTGYEAVKDALLRTDRLNPYSVTSNVETVCSSQELWKMMRSFTIATMQDLSMGKHLGEERMLEELHFLIQLIKSFKGGPFRLRFLSMASTNFTFVVLFGRRFDYEDPTFLT</sequence>
<comment type="caution">
    <text evidence="5">The sequence shown here is derived from an EMBL/GenBank/DDBJ whole genome shotgun (WGS) entry which is preliminary data.</text>
</comment>
<comment type="similarity">
    <text evidence="2">Belongs to the cytochrome P450 family.</text>
</comment>
<dbReference type="Proteomes" id="UP000570016">
    <property type="component" value="Unassembled WGS sequence"/>
</dbReference>
<evidence type="ECO:0000313" key="6">
    <source>
        <dbReference type="Proteomes" id="UP000570016"/>
    </source>
</evidence>
<reference evidence="5 6" key="1">
    <citation type="submission" date="2019-09" db="EMBL/GenBank/DDBJ databases">
        <title>Bird 10,000 Genomes (B10K) Project - Family phase.</title>
        <authorList>
            <person name="Zhang G."/>
        </authorList>
    </citation>
    <scope>NUCLEOTIDE SEQUENCE [LARGE SCALE GENOMIC DNA]</scope>
    <source>
        <strain evidence="5">B10K-DU-029-58</strain>
        <tissue evidence="5">Muscle</tissue>
    </source>
</reference>
<dbReference type="GO" id="GO:0006805">
    <property type="term" value="P:xenobiotic metabolic process"/>
    <property type="evidence" value="ECO:0007669"/>
    <property type="project" value="TreeGrafter"/>
</dbReference>
<dbReference type="GO" id="GO:0006082">
    <property type="term" value="P:organic acid metabolic process"/>
    <property type="evidence" value="ECO:0007669"/>
    <property type="project" value="TreeGrafter"/>
</dbReference>
<dbReference type="PRINTS" id="PR00463">
    <property type="entry name" value="EP450I"/>
</dbReference>
<accession>A0A7K6RMM9</accession>
<keyword evidence="3" id="KW-0479">Metal-binding</keyword>
<dbReference type="InterPro" id="IPR001128">
    <property type="entry name" value="Cyt_P450"/>
</dbReference>
<dbReference type="EMBL" id="VZRY01001680">
    <property type="protein sequence ID" value="NWW86827.1"/>
    <property type="molecule type" value="Genomic_DNA"/>
</dbReference>
<dbReference type="AlphaFoldDB" id="A0A7K6RMM9"/>
<feature type="non-terminal residue" evidence="5">
    <location>
        <position position="131"/>
    </location>
</feature>
<evidence type="ECO:0000256" key="2">
    <source>
        <dbReference type="ARBA" id="ARBA00010617"/>
    </source>
</evidence>
<dbReference type="SUPFAM" id="SSF48264">
    <property type="entry name" value="Cytochrome P450"/>
    <property type="match status" value="1"/>
</dbReference>
<dbReference type="InterPro" id="IPR036396">
    <property type="entry name" value="Cyt_P450_sf"/>
</dbReference>
<keyword evidence="6" id="KW-1185">Reference proteome</keyword>
<evidence type="ECO:0000256" key="3">
    <source>
        <dbReference type="ARBA" id="ARBA00022723"/>
    </source>
</evidence>
<dbReference type="Gene3D" id="1.10.630.10">
    <property type="entry name" value="Cytochrome P450"/>
    <property type="match status" value="1"/>
</dbReference>
<keyword evidence="4" id="KW-0408">Iron</keyword>
<evidence type="ECO:0000256" key="4">
    <source>
        <dbReference type="ARBA" id="ARBA00023004"/>
    </source>
</evidence>
<dbReference type="GO" id="GO:0016712">
    <property type="term" value="F:oxidoreductase activity, acting on paired donors, with incorporation or reduction of molecular oxygen, reduced flavin or flavoprotein as one donor, and incorporation of one atom of oxygen"/>
    <property type="evidence" value="ECO:0007669"/>
    <property type="project" value="TreeGrafter"/>
</dbReference>